<sequence>MSDLTKEAAYIKGLFDGMKLDADKAETKILKSIIGFLEKSAEQIDLIDQEQGYLTDQYDDLEYVVNALADEMLDDVPEDEGDYQVKCESCGADIMFSENEIDDLLSGRFTCPECGEIIEIDLDMHDDECGCGHDHE</sequence>
<dbReference type="AlphaFoldDB" id="A0A9D1PRL5"/>
<name>A0A9D1PRL5_9FIRM</name>
<evidence type="ECO:0000313" key="1">
    <source>
        <dbReference type="EMBL" id="HIV86138.1"/>
    </source>
</evidence>
<dbReference type="InterPro" id="IPR016154">
    <property type="entry name" value="Heat_shock_Hsp33_C"/>
</dbReference>
<protein>
    <submittedName>
        <fullName evidence="1">Phage terminase large subunit family protein</fullName>
    </submittedName>
</protein>
<dbReference type="NCBIfam" id="NF045650">
    <property type="entry name" value="CD1247_Nterm"/>
    <property type="match status" value="1"/>
</dbReference>
<reference evidence="1" key="1">
    <citation type="journal article" date="2021" name="PeerJ">
        <title>Extensive microbial diversity within the chicken gut microbiome revealed by metagenomics and culture.</title>
        <authorList>
            <person name="Gilroy R."/>
            <person name="Ravi A."/>
            <person name="Getino M."/>
            <person name="Pursley I."/>
            <person name="Horton D.L."/>
            <person name="Alikhan N.F."/>
            <person name="Baker D."/>
            <person name="Gharbi K."/>
            <person name="Hall N."/>
            <person name="Watson M."/>
            <person name="Adriaenssens E.M."/>
            <person name="Foster-Nyarko E."/>
            <person name="Jarju S."/>
            <person name="Secka A."/>
            <person name="Antonio M."/>
            <person name="Oren A."/>
            <person name="Chaudhuri R.R."/>
            <person name="La Ragione R."/>
            <person name="Hildebrand F."/>
            <person name="Pallen M.J."/>
        </authorList>
    </citation>
    <scope>NUCLEOTIDE SEQUENCE</scope>
    <source>
        <strain evidence="1">5790</strain>
    </source>
</reference>
<comment type="caution">
    <text evidence="1">The sequence shown here is derived from an EMBL/GenBank/DDBJ whole genome shotgun (WGS) entry which is preliminary data.</text>
</comment>
<evidence type="ECO:0000313" key="2">
    <source>
        <dbReference type="Proteomes" id="UP000824162"/>
    </source>
</evidence>
<dbReference type="GO" id="GO:0051082">
    <property type="term" value="F:unfolded protein binding"/>
    <property type="evidence" value="ECO:0007669"/>
    <property type="project" value="InterPro"/>
</dbReference>
<accession>A0A9D1PRL5</accession>
<dbReference type="InterPro" id="IPR054688">
    <property type="entry name" value="CD1247_N"/>
</dbReference>
<dbReference type="SUPFAM" id="SSF118352">
    <property type="entry name" value="HSP33 redox switch-like"/>
    <property type="match status" value="1"/>
</dbReference>
<dbReference type="GO" id="GO:0005737">
    <property type="term" value="C:cytoplasm"/>
    <property type="evidence" value="ECO:0007669"/>
    <property type="project" value="InterPro"/>
</dbReference>
<dbReference type="GO" id="GO:0006457">
    <property type="term" value="P:protein folding"/>
    <property type="evidence" value="ECO:0007669"/>
    <property type="project" value="InterPro"/>
</dbReference>
<proteinExistence type="predicted"/>
<gene>
    <name evidence="1" type="ORF">H9900_04940</name>
</gene>
<dbReference type="Gene3D" id="3.90.1280.10">
    <property type="entry name" value="HSP33 redox switch-like"/>
    <property type="match status" value="1"/>
</dbReference>
<dbReference type="Proteomes" id="UP000824162">
    <property type="component" value="Unassembled WGS sequence"/>
</dbReference>
<reference evidence="1" key="2">
    <citation type="submission" date="2021-04" db="EMBL/GenBank/DDBJ databases">
        <authorList>
            <person name="Gilroy R."/>
        </authorList>
    </citation>
    <scope>NUCLEOTIDE SEQUENCE</scope>
    <source>
        <strain evidence="1">5790</strain>
    </source>
</reference>
<organism evidence="1 2">
    <name type="scientific">Candidatus Monoglobus merdigallinarum</name>
    <dbReference type="NCBI Taxonomy" id="2838698"/>
    <lineage>
        <taxon>Bacteria</taxon>
        <taxon>Bacillati</taxon>
        <taxon>Bacillota</taxon>
        <taxon>Clostridia</taxon>
        <taxon>Monoglobales</taxon>
        <taxon>Monoglobaceae</taxon>
        <taxon>Monoglobus</taxon>
    </lineage>
</organism>
<dbReference type="EMBL" id="DXIJ01000104">
    <property type="protein sequence ID" value="HIV86138.1"/>
    <property type="molecule type" value="Genomic_DNA"/>
</dbReference>